<reference evidence="3" key="1">
    <citation type="submission" date="2022-12" db="EMBL/GenBank/DDBJ databases">
        <title>Phocaeicola acetigenes sp. nov., isolated feces from a healthy human.</title>
        <authorList>
            <person name="Do H."/>
            <person name="Ha Y.B."/>
            <person name="Kim J.-S."/>
            <person name="Suh M.K."/>
            <person name="Kim H.S."/>
            <person name="Lee J.-S."/>
        </authorList>
    </citation>
    <scope>NUCLEOTIDE SEQUENCE</scope>
    <source>
        <strain evidence="3">KGMB11183</strain>
    </source>
</reference>
<sequence>MKTFLSLWTVLFAVMLGLASCNKNDMPEAPPGTVDPSTLPAAVLQEFDARYPGATDVSWSIKNDYAVAHFYWDSARSDSRARNHTAWFTMRGEWGMTETEIPFALLSTLAPKVYEAFSASTYGQASSGWMTDDEVDVLLRGEGTEKLYVIEVSKKEAGKETDVDLYYTEGGVLVKEIIDADDNQDYDEYLPQKPAGNIEAWLKQKFTAYTVVEIENEDGRTEVEVIAKGRKHEVLFDASQNWLSVKTDLYAMDANNAEWVPANIVEALQKESYEVSNIKEIERYEVNKSGNEYVYFCFEMRSGRDEVDVYVDETGIISRPSVGGEGVAVEGGITEFLAQKYPGAVVVDKDYDDGYLEIDIRHDNIIKEVKFNGRNEWIKTTWELRYAALPEAIRQTLTKEGYQQADVDDIEVTENALGVLYEVEIEKGHIEKTLIMDAQGVIKQQY</sequence>
<evidence type="ECO:0000259" key="2">
    <source>
        <dbReference type="Pfam" id="PF11396"/>
    </source>
</evidence>
<feature type="domain" description="Putative beta-lactamase-inhibitor-like PepSY-like" evidence="2">
    <location>
        <begin position="367"/>
        <end position="442"/>
    </location>
</feature>
<dbReference type="InterPro" id="IPR021533">
    <property type="entry name" value="PepSY-like"/>
</dbReference>
<gene>
    <name evidence="3" type="ORF">O6P32_07905</name>
</gene>
<dbReference type="PROSITE" id="PS51257">
    <property type="entry name" value="PROKAR_LIPOPROTEIN"/>
    <property type="match status" value="1"/>
</dbReference>
<proteinExistence type="predicted"/>
<accession>A0ABT4PHZ9</accession>
<feature type="chain" id="PRO_5046038463" evidence="1">
    <location>
        <begin position="26"/>
        <end position="446"/>
    </location>
</feature>
<dbReference type="Proteomes" id="UP001141933">
    <property type="component" value="Unassembled WGS sequence"/>
</dbReference>
<keyword evidence="1" id="KW-0732">Signal</keyword>
<name>A0ABT4PHZ9_9BACT</name>
<keyword evidence="4" id="KW-1185">Reference proteome</keyword>
<comment type="caution">
    <text evidence="3">The sequence shown here is derived from an EMBL/GenBank/DDBJ whole genome shotgun (WGS) entry which is preliminary data.</text>
</comment>
<feature type="domain" description="Putative beta-lactamase-inhibitor-like PepSY-like" evidence="2">
    <location>
        <begin position="84"/>
        <end position="174"/>
    </location>
</feature>
<dbReference type="SUPFAM" id="SSF160574">
    <property type="entry name" value="BT0923-like"/>
    <property type="match status" value="3"/>
</dbReference>
<organism evidence="3 4">
    <name type="scientific">Phocaeicola acetigenes</name>
    <dbReference type="NCBI Taxonomy" id="3016083"/>
    <lineage>
        <taxon>Bacteria</taxon>
        <taxon>Pseudomonadati</taxon>
        <taxon>Bacteroidota</taxon>
        <taxon>Bacteroidia</taxon>
        <taxon>Bacteroidales</taxon>
        <taxon>Bacteroidaceae</taxon>
        <taxon>Phocaeicola</taxon>
    </lineage>
</organism>
<feature type="signal peptide" evidence="1">
    <location>
        <begin position="1"/>
        <end position="25"/>
    </location>
</feature>
<protein>
    <submittedName>
        <fullName evidence="3">PepSY-like domain-containing protein</fullName>
    </submittedName>
</protein>
<dbReference type="Gene3D" id="3.10.450.360">
    <property type="match status" value="3"/>
</dbReference>
<dbReference type="EMBL" id="JAPZVM010000005">
    <property type="protein sequence ID" value="MCZ8372629.1"/>
    <property type="molecule type" value="Genomic_DNA"/>
</dbReference>
<evidence type="ECO:0000313" key="4">
    <source>
        <dbReference type="Proteomes" id="UP001141933"/>
    </source>
</evidence>
<dbReference type="RefSeq" id="WP_269877817.1">
    <property type="nucleotide sequence ID" value="NZ_JAPZVM010000005.1"/>
</dbReference>
<dbReference type="Pfam" id="PF11396">
    <property type="entry name" value="PepSY_like"/>
    <property type="match status" value="3"/>
</dbReference>
<evidence type="ECO:0000313" key="3">
    <source>
        <dbReference type="EMBL" id="MCZ8372629.1"/>
    </source>
</evidence>
<feature type="domain" description="Putative beta-lactamase-inhibitor-like PepSY-like" evidence="2">
    <location>
        <begin position="229"/>
        <end position="315"/>
    </location>
</feature>
<evidence type="ECO:0000256" key="1">
    <source>
        <dbReference type="SAM" id="SignalP"/>
    </source>
</evidence>